<evidence type="ECO:0000256" key="3">
    <source>
        <dbReference type="ARBA" id="ARBA00022989"/>
    </source>
</evidence>
<feature type="transmembrane region" description="Helical" evidence="5">
    <location>
        <begin position="121"/>
        <end position="144"/>
    </location>
</feature>
<feature type="domain" description="STAS" evidence="6">
    <location>
        <begin position="429"/>
        <end position="539"/>
    </location>
</feature>
<feature type="transmembrane region" description="Helical" evidence="5">
    <location>
        <begin position="380"/>
        <end position="409"/>
    </location>
</feature>
<evidence type="ECO:0000256" key="5">
    <source>
        <dbReference type="SAM" id="Phobius"/>
    </source>
</evidence>
<evidence type="ECO:0000313" key="8">
    <source>
        <dbReference type="Proteomes" id="UP000632377"/>
    </source>
</evidence>
<dbReference type="InterPro" id="IPR001902">
    <property type="entry name" value="SLC26A/SulP_fam"/>
</dbReference>
<feature type="transmembrane region" description="Helical" evidence="5">
    <location>
        <begin position="247"/>
        <end position="266"/>
    </location>
</feature>
<dbReference type="PANTHER" id="PTHR11814">
    <property type="entry name" value="SULFATE TRANSPORTER"/>
    <property type="match status" value="1"/>
</dbReference>
<gene>
    <name evidence="7" type="ORF">JK636_07600</name>
</gene>
<dbReference type="Pfam" id="PF00916">
    <property type="entry name" value="Sulfate_transp"/>
    <property type="match status" value="1"/>
</dbReference>
<keyword evidence="2 5" id="KW-0812">Transmembrane</keyword>
<dbReference type="RefSeq" id="WP_202748218.1">
    <property type="nucleotide sequence ID" value="NZ_JAESWC010000002.1"/>
</dbReference>
<dbReference type="CDD" id="cd07042">
    <property type="entry name" value="STAS_SulP_like_sulfate_transporter"/>
    <property type="match status" value="1"/>
</dbReference>
<keyword evidence="4 5" id="KW-0472">Membrane</keyword>
<feature type="transmembrane region" description="Helical" evidence="5">
    <location>
        <begin position="92"/>
        <end position="114"/>
    </location>
</feature>
<evidence type="ECO:0000313" key="7">
    <source>
        <dbReference type="EMBL" id="MBL4935621.1"/>
    </source>
</evidence>
<dbReference type="Gene3D" id="3.30.750.24">
    <property type="entry name" value="STAS domain"/>
    <property type="match status" value="1"/>
</dbReference>
<organism evidence="7 8">
    <name type="scientific">Clostridium rhizosphaerae</name>
    <dbReference type="NCBI Taxonomy" id="2803861"/>
    <lineage>
        <taxon>Bacteria</taxon>
        <taxon>Bacillati</taxon>
        <taxon>Bacillota</taxon>
        <taxon>Clostridia</taxon>
        <taxon>Eubacteriales</taxon>
        <taxon>Clostridiaceae</taxon>
        <taxon>Clostridium</taxon>
    </lineage>
</organism>
<evidence type="ECO:0000256" key="4">
    <source>
        <dbReference type="ARBA" id="ARBA00023136"/>
    </source>
</evidence>
<proteinExistence type="predicted"/>
<sequence>MIRDFVYDLKKEFKGYNSSSLVKDMLSGLTVTAVALPLALAFGVSSGATGASGIITAIFAGIVIALLGGASYQISGPTGAMTAVLVPIAMKYGMKGIFIAGFLSGVILLIAGIFKIGHIVHYIPVPVITGFTSGIAVIIALGQIDNLFGTVSKGDNAVKKLLSYSYLGFKPNYTALTIGLLVIAIMIAWPKKFNMIFPSSLAAIIAAVLVSILFKLNVAVVGDIPRKLILDERLRFSYLSLGNIKDFIIPSISIAALGLIETLLCGSSAGRMKGEKINADRELVAQGIGNMLIPLFGGVPATAAIARTSVAIKSGSKTRLTSVIHSIGLIISMFLLSPVMSKIPLSALAGVLMITAWRMNEWEGIKNIFSKRFKGAIWKFILTMTATIVFDLTIAIIVGIIFSLILFMVRISDIDIVVSDVYPEKLSSKNLDLALLQSTKVIYFTGPLFFGTAEKLSSILSELEGVELIILSMRGMPMIDISGSMVLHECLMDLQNKGIQVAFSAVNPKVSEMLKRTDTSNIISDENIFWSTDEAISAMVEKCA</sequence>
<feature type="transmembrane region" description="Helical" evidence="5">
    <location>
        <begin position="51"/>
        <end position="72"/>
    </location>
</feature>
<keyword evidence="3 5" id="KW-1133">Transmembrane helix</keyword>
<evidence type="ECO:0000256" key="1">
    <source>
        <dbReference type="ARBA" id="ARBA00004141"/>
    </source>
</evidence>
<dbReference type="Pfam" id="PF01740">
    <property type="entry name" value="STAS"/>
    <property type="match status" value="1"/>
</dbReference>
<evidence type="ECO:0000259" key="6">
    <source>
        <dbReference type="PROSITE" id="PS50801"/>
    </source>
</evidence>
<feature type="transmembrane region" description="Helical" evidence="5">
    <location>
        <begin position="201"/>
        <end position="221"/>
    </location>
</feature>
<reference evidence="7 8" key="1">
    <citation type="submission" date="2021-01" db="EMBL/GenBank/DDBJ databases">
        <title>Genome public.</title>
        <authorList>
            <person name="Liu C."/>
            <person name="Sun Q."/>
        </authorList>
    </citation>
    <scope>NUCLEOTIDE SEQUENCE [LARGE SCALE GENOMIC DNA]</scope>
    <source>
        <strain evidence="7 8">YIM B02515</strain>
    </source>
</reference>
<name>A0ABS1T8K8_9CLOT</name>
<keyword evidence="8" id="KW-1185">Reference proteome</keyword>
<feature type="transmembrane region" description="Helical" evidence="5">
    <location>
        <begin position="172"/>
        <end position="189"/>
    </location>
</feature>
<feature type="transmembrane region" description="Helical" evidence="5">
    <location>
        <begin position="25"/>
        <end position="44"/>
    </location>
</feature>
<comment type="caution">
    <text evidence="7">The sequence shown here is derived from an EMBL/GenBank/DDBJ whole genome shotgun (WGS) entry which is preliminary data.</text>
</comment>
<accession>A0ABS1T8K8</accession>
<feature type="transmembrane region" description="Helical" evidence="5">
    <location>
        <begin position="320"/>
        <end position="337"/>
    </location>
</feature>
<protein>
    <submittedName>
        <fullName evidence="7">SulP family inorganic anion transporter</fullName>
    </submittedName>
</protein>
<dbReference type="InterPro" id="IPR036513">
    <property type="entry name" value="STAS_dom_sf"/>
</dbReference>
<dbReference type="SUPFAM" id="SSF52091">
    <property type="entry name" value="SpoIIaa-like"/>
    <property type="match status" value="1"/>
</dbReference>
<dbReference type="Proteomes" id="UP000632377">
    <property type="component" value="Unassembled WGS sequence"/>
</dbReference>
<dbReference type="PROSITE" id="PS50801">
    <property type="entry name" value="STAS"/>
    <property type="match status" value="1"/>
</dbReference>
<evidence type="ECO:0000256" key="2">
    <source>
        <dbReference type="ARBA" id="ARBA00022692"/>
    </source>
</evidence>
<dbReference type="EMBL" id="JAESWC010000002">
    <property type="protein sequence ID" value="MBL4935621.1"/>
    <property type="molecule type" value="Genomic_DNA"/>
</dbReference>
<dbReference type="InterPro" id="IPR011547">
    <property type="entry name" value="SLC26A/SulP_dom"/>
</dbReference>
<comment type="subcellular location">
    <subcellularLocation>
        <location evidence="1">Membrane</location>
        <topology evidence="1">Multi-pass membrane protein</topology>
    </subcellularLocation>
</comment>
<dbReference type="InterPro" id="IPR002645">
    <property type="entry name" value="STAS_dom"/>
</dbReference>